<evidence type="ECO:0000259" key="1">
    <source>
        <dbReference type="Pfam" id="PF00583"/>
    </source>
</evidence>
<dbReference type="RefSeq" id="WP_105037534.1">
    <property type="nucleotide sequence ID" value="NZ_PPSL01000001.1"/>
</dbReference>
<organism evidence="2 3">
    <name type="scientific">Flavipsychrobacter stenotrophus</name>
    <dbReference type="NCBI Taxonomy" id="2077091"/>
    <lineage>
        <taxon>Bacteria</taxon>
        <taxon>Pseudomonadati</taxon>
        <taxon>Bacteroidota</taxon>
        <taxon>Chitinophagia</taxon>
        <taxon>Chitinophagales</taxon>
        <taxon>Chitinophagaceae</taxon>
        <taxon>Flavipsychrobacter</taxon>
    </lineage>
</organism>
<evidence type="ECO:0000313" key="3">
    <source>
        <dbReference type="Proteomes" id="UP000239872"/>
    </source>
</evidence>
<dbReference type="GO" id="GO:0016747">
    <property type="term" value="F:acyltransferase activity, transferring groups other than amino-acyl groups"/>
    <property type="evidence" value="ECO:0007669"/>
    <property type="project" value="InterPro"/>
</dbReference>
<dbReference type="Proteomes" id="UP000239872">
    <property type="component" value="Unassembled WGS sequence"/>
</dbReference>
<accession>A0A2S7T1A4</accession>
<keyword evidence="3" id="KW-1185">Reference proteome</keyword>
<name>A0A2S7T1A4_9BACT</name>
<protein>
    <recommendedName>
        <fullName evidence="1">N-acetyltransferase domain-containing protein</fullName>
    </recommendedName>
</protein>
<proteinExistence type="predicted"/>
<dbReference type="EMBL" id="PPSL01000001">
    <property type="protein sequence ID" value="PQJ12651.1"/>
    <property type="molecule type" value="Genomic_DNA"/>
</dbReference>
<gene>
    <name evidence="2" type="ORF">CJD36_002595</name>
</gene>
<reference evidence="2 3" key="1">
    <citation type="submission" date="2018-01" db="EMBL/GenBank/DDBJ databases">
        <title>A novel member of the phylum Bacteroidetes isolated from glacier ice.</title>
        <authorList>
            <person name="Liu Q."/>
            <person name="Xin Y.-H."/>
        </authorList>
    </citation>
    <scope>NUCLEOTIDE SEQUENCE [LARGE SCALE GENOMIC DNA]</scope>
    <source>
        <strain evidence="2 3">RB1R16</strain>
    </source>
</reference>
<dbReference type="Gene3D" id="3.40.630.30">
    <property type="match status" value="1"/>
</dbReference>
<dbReference type="InterPro" id="IPR016181">
    <property type="entry name" value="Acyl_CoA_acyltransferase"/>
</dbReference>
<feature type="domain" description="N-acetyltransferase" evidence="1">
    <location>
        <begin position="48"/>
        <end position="152"/>
    </location>
</feature>
<comment type="caution">
    <text evidence="2">The sequence shown here is derived from an EMBL/GenBank/DDBJ whole genome shotgun (WGS) entry which is preliminary data.</text>
</comment>
<dbReference type="Pfam" id="PF00583">
    <property type="entry name" value="Acetyltransf_1"/>
    <property type="match status" value="1"/>
</dbReference>
<dbReference type="InterPro" id="IPR000182">
    <property type="entry name" value="GNAT_dom"/>
</dbReference>
<dbReference type="SUPFAM" id="SSF55729">
    <property type="entry name" value="Acyl-CoA N-acyltransferases (Nat)"/>
    <property type="match status" value="1"/>
</dbReference>
<sequence>MKTKLRKATPADAKAFLYIKDHLPLAINGTNTTTGGFLLGTDEATYLDYINTSYCLVAEEDNKVIGFGIIFPDGKLRESDVWVRRHSASWHIDLAQYEQQQLCYFEQFAFLTGHKRAAVALAYHITSWAFAMGHETLFATTVNEPVRNLAAIPFVNAANGIKAGNIDETYPIIGHINSDIHMVEASNFYEQAKAHPLYSFVESQTIDLS</sequence>
<dbReference type="OrthoDB" id="1493107at2"/>
<evidence type="ECO:0000313" key="2">
    <source>
        <dbReference type="EMBL" id="PQJ12651.1"/>
    </source>
</evidence>
<dbReference type="AlphaFoldDB" id="A0A2S7T1A4"/>